<dbReference type="InterPro" id="IPR029058">
    <property type="entry name" value="AB_hydrolase_fold"/>
</dbReference>
<accession>A0A0L6CNZ4</accession>
<dbReference type="PRINTS" id="PR00111">
    <property type="entry name" value="ABHYDROLASE"/>
</dbReference>
<dbReference type="Pfam" id="PF00561">
    <property type="entry name" value="Abhydrolase_1"/>
    <property type="match status" value="1"/>
</dbReference>
<dbReference type="STRING" id="1631356.VV01_13770"/>
<comment type="caution">
    <text evidence="2">The sequence shown here is derived from an EMBL/GenBank/DDBJ whole genome shotgun (WGS) entry which is preliminary data.</text>
</comment>
<dbReference type="Proteomes" id="UP000037397">
    <property type="component" value="Unassembled WGS sequence"/>
</dbReference>
<dbReference type="AlphaFoldDB" id="A0A0L6CNZ4"/>
<sequence length="252" mass="26598">MHVATVDHLDGPVVVLLHGLGGWHGEWARTAAALAPHVRVVAFDQRGHGLSSTRPSDLSRAAHADDVVAVLDALGVPAATLVGQSAGGHTALVTAAAHPERVDRLVLVEAGVGGDSSSNQQATIDWFRSWPSPVSDVDELTSVLGTTTQVAEVWWDGLAHAPDGGRPRWDADVLAQVLAGIGEREHWDEWDAVACPTTLVRATRSAIPDAQITRMAGRPGVDLAEVDAGHDLHLEQPEAWHDVLLAALSLHA</sequence>
<dbReference type="SUPFAM" id="SSF53474">
    <property type="entry name" value="alpha/beta-Hydrolases"/>
    <property type="match status" value="1"/>
</dbReference>
<name>A0A0L6CNZ4_9MICO</name>
<dbReference type="InterPro" id="IPR000073">
    <property type="entry name" value="AB_hydrolase_1"/>
</dbReference>
<gene>
    <name evidence="2" type="ORF">VV01_13770</name>
</gene>
<dbReference type="InterPro" id="IPR050228">
    <property type="entry name" value="Carboxylesterase_BioH"/>
</dbReference>
<reference evidence="3" key="1">
    <citation type="submission" date="2015-03" db="EMBL/GenBank/DDBJ databases">
        <title>Luteipulveratus halotolerans sp. nov., a novel actinobacterium (Dermacoccaceae) from Sarawak, Malaysia.</title>
        <authorList>
            <person name="Juboi H."/>
            <person name="Basik A."/>
            <person name="Shamsul S.S."/>
            <person name="Arnold P."/>
            <person name="Schmitt E.K."/>
            <person name="Sanglier J.-J."/>
            <person name="Yeo T."/>
        </authorList>
    </citation>
    <scope>NUCLEOTIDE SEQUENCE [LARGE SCALE GENOMIC DNA]</scope>
    <source>
        <strain evidence="3">C296001</strain>
    </source>
</reference>
<feature type="domain" description="AB hydrolase-1" evidence="1">
    <location>
        <begin position="12"/>
        <end position="129"/>
    </location>
</feature>
<dbReference type="GO" id="GO:0003824">
    <property type="term" value="F:catalytic activity"/>
    <property type="evidence" value="ECO:0007669"/>
    <property type="project" value="UniProtKB-ARBA"/>
</dbReference>
<dbReference type="PANTHER" id="PTHR43194:SF2">
    <property type="entry name" value="PEROXISOMAL MEMBRANE PROTEIN LPX1"/>
    <property type="match status" value="1"/>
</dbReference>
<keyword evidence="3" id="KW-1185">Reference proteome</keyword>
<dbReference type="PANTHER" id="PTHR43194">
    <property type="entry name" value="HYDROLASE ALPHA/BETA FOLD FAMILY"/>
    <property type="match status" value="1"/>
</dbReference>
<evidence type="ECO:0000259" key="1">
    <source>
        <dbReference type="Pfam" id="PF00561"/>
    </source>
</evidence>
<dbReference type="Gene3D" id="3.40.50.1820">
    <property type="entry name" value="alpha/beta hydrolase"/>
    <property type="match status" value="1"/>
</dbReference>
<organism evidence="2 3">
    <name type="scientific">Luteipulveratus halotolerans</name>
    <dbReference type="NCBI Taxonomy" id="1631356"/>
    <lineage>
        <taxon>Bacteria</taxon>
        <taxon>Bacillati</taxon>
        <taxon>Actinomycetota</taxon>
        <taxon>Actinomycetes</taxon>
        <taxon>Micrococcales</taxon>
        <taxon>Dermacoccaceae</taxon>
        <taxon>Luteipulveratus</taxon>
    </lineage>
</organism>
<evidence type="ECO:0000313" key="3">
    <source>
        <dbReference type="Proteomes" id="UP000037397"/>
    </source>
</evidence>
<protein>
    <recommendedName>
        <fullName evidence="1">AB hydrolase-1 domain-containing protein</fullName>
    </recommendedName>
</protein>
<proteinExistence type="predicted"/>
<evidence type="ECO:0000313" key="2">
    <source>
        <dbReference type="EMBL" id="KNX39476.1"/>
    </source>
</evidence>
<dbReference type="EMBL" id="LAIR01000002">
    <property type="protein sequence ID" value="KNX39476.1"/>
    <property type="molecule type" value="Genomic_DNA"/>
</dbReference>